<comment type="function">
    <text evidence="10">Catalyzes the transfer of pyrophosphate from adenosine triphosphate (ATP) to 6-hydroxymethyl-7,8-dihydropterin, an enzymatic step in folate biosynthesis pathway.</text>
</comment>
<organism evidence="14 15">
    <name type="scientific">Sphingobium yanoikuyae</name>
    <name type="common">Sphingomonas yanoikuyae</name>
    <dbReference type="NCBI Taxonomy" id="13690"/>
    <lineage>
        <taxon>Bacteria</taxon>
        <taxon>Pseudomonadati</taxon>
        <taxon>Pseudomonadota</taxon>
        <taxon>Alphaproteobacteria</taxon>
        <taxon>Sphingomonadales</taxon>
        <taxon>Sphingomonadaceae</taxon>
        <taxon>Sphingobium</taxon>
    </lineage>
</organism>
<dbReference type="InterPro" id="IPR000550">
    <property type="entry name" value="Hppk"/>
</dbReference>
<dbReference type="RefSeq" id="WP_122129129.1">
    <property type="nucleotide sequence ID" value="NZ_CP033227.1"/>
</dbReference>
<evidence type="ECO:0000313" key="14">
    <source>
        <dbReference type="EMBL" id="AYO75720.1"/>
    </source>
</evidence>
<dbReference type="UniPathway" id="UPA00077">
    <property type="reaction ID" value="UER00155"/>
</dbReference>
<evidence type="ECO:0000256" key="1">
    <source>
        <dbReference type="ARBA" id="ARBA00005051"/>
    </source>
</evidence>
<evidence type="ECO:0000256" key="12">
    <source>
        <dbReference type="ARBA" id="ARBA00033413"/>
    </source>
</evidence>
<dbReference type="Proteomes" id="UP000280708">
    <property type="component" value="Plasmid pF1"/>
</dbReference>
<evidence type="ECO:0000259" key="13">
    <source>
        <dbReference type="PROSITE" id="PS00794"/>
    </source>
</evidence>
<dbReference type="GO" id="GO:0005524">
    <property type="term" value="F:ATP binding"/>
    <property type="evidence" value="ECO:0007669"/>
    <property type="project" value="UniProtKB-KW"/>
</dbReference>
<dbReference type="EC" id="2.7.6.3" evidence="3"/>
<accession>A0A3G2UKN0</accession>
<geneLocation type="plasmid" evidence="15">
    <name>pf1</name>
</geneLocation>
<evidence type="ECO:0000256" key="2">
    <source>
        <dbReference type="ARBA" id="ARBA00005810"/>
    </source>
</evidence>
<dbReference type="AlphaFoldDB" id="A0A3G2UKN0"/>
<dbReference type="PROSITE" id="PS00794">
    <property type="entry name" value="HPPK"/>
    <property type="match status" value="1"/>
</dbReference>
<evidence type="ECO:0000256" key="5">
    <source>
        <dbReference type="ARBA" id="ARBA00022679"/>
    </source>
</evidence>
<evidence type="ECO:0000256" key="8">
    <source>
        <dbReference type="ARBA" id="ARBA00022840"/>
    </source>
</evidence>
<feature type="domain" description="7,8-dihydro-6-hydroxymethylpterin-pyrophosphokinase" evidence="13">
    <location>
        <begin position="8"/>
        <end position="19"/>
    </location>
</feature>
<evidence type="ECO:0000256" key="7">
    <source>
        <dbReference type="ARBA" id="ARBA00022777"/>
    </source>
</evidence>
<dbReference type="SUPFAM" id="SSF55083">
    <property type="entry name" value="6-hydroxymethyl-7,8-dihydropterin pyrophosphokinase, HPPK"/>
    <property type="match status" value="1"/>
</dbReference>
<dbReference type="GO" id="GO:0016301">
    <property type="term" value="F:kinase activity"/>
    <property type="evidence" value="ECO:0007669"/>
    <property type="project" value="UniProtKB-KW"/>
</dbReference>
<evidence type="ECO:0000256" key="9">
    <source>
        <dbReference type="ARBA" id="ARBA00022909"/>
    </source>
</evidence>
<keyword evidence="5 14" id="KW-0808">Transferase</keyword>
<dbReference type="GO" id="GO:0046656">
    <property type="term" value="P:folic acid biosynthetic process"/>
    <property type="evidence" value="ECO:0007669"/>
    <property type="project" value="UniProtKB-KW"/>
</dbReference>
<evidence type="ECO:0000313" key="15">
    <source>
        <dbReference type="Proteomes" id="UP000280708"/>
    </source>
</evidence>
<name>A0A3G2UKN0_SPHYA</name>
<evidence type="ECO:0000256" key="6">
    <source>
        <dbReference type="ARBA" id="ARBA00022741"/>
    </source>
</evidence>
<dbReference type="Pfam" id="PF01288">
    <property type="entry name" value="HPPK"/>
    <property type="match status" value="1"/>
</dbReference>
<keyword evidence="14" id="KW-0614">Plasmid</keyword>
<keyword evidence="7 14" id="KW-0418">Kinase</keyword>
<sequence length="94" mass="10595">MGRKPTFKWGPRLIDIDILFYDNMIMNDDILAIPHPFVDERAFVLAPLADIAPDYEHPQTQKSVAQMLADVSSSVDEATTAVYRLPDQPNFMGT</sequence>
<dbReference type="InterPro" id="IPR035907">
    <property type="entry name" value="Hppk_sf"/>
</dbReference>
<dbReference type="GO" id="GO:0046654">
    <property type="term" value="P:tetrahydrofolate biosynthetic process"/>
    <property type="evidence" value="ECO:0007669"/>
    <property type="project" value="UniProtKB-UniPathway"/>
</dbReference>
<dbReference type="NCBIfam" id="TIGR01498">
    <property type="entry name" value="folK"/>
    <property type="match status" value="1"/>
</dbReference>
<keyword evidence="9" id="KW-0289">Folate biosynthesis</keyword>
<proteinExistence type="inferred from homology"/>
<dbReference type="CDD" id="cd00483">
    <property type="entry name" value="HPPK"/>
    <property type="match status" value="1"/>
</dbReference>
<evidence type="ECO:0000256" key="10">
    <source>
        <dbReference type="ARBA" id="ARBA00029409"/>
    </source>
</evidence>
<evidence type="ECO:0000256" key="11">
    <source>
        <dbReference type="ARBA" id="ARBA00029766"/>
    </source>
</evidence>
<evidence type="ECO:0000256" key="4">
    <source>
        <dbReference type="ARBA" id="ARBA00016218"/>
    </source>
</evidence>
<dbReference type="Gene3D" id="3.30.70.560">
    <property type="entry name" value="7,8-Dihydro-6-hydroxymethylpterin-pyrophosphokinase HPPK"/>
    <property type="match status" value="1"/>
</dbReference>
<protein>
    <recommendedName>
        <fullName evidence="4">2-amino-4-hydroxy-6-hydroxymethyldihydropteridine pyrophosphokinase</fullName>
        <ecNumber evidence="3">2.7.6.3</ecNumber>
    </recommendedName>
    <alternativeName>
        <fullName evidence="11">6-hydroxymethyl-7,8-dihydropterin pyrophosphokinase</fullName>
    </alternativeName>
    <alternativeName>
        <fullName evidence="12">7,8-dihydro-6-hydroxymethylpterin-pyrophosphokinase</fullName>
    </alternativeName>
</protein>
<keyword evidence="8" id="KW-0067">ATP-binding</keyword>
<dbReference type="EMBL" id="CP033227">
    <property type="protein sequence ID" value="AYO75720.1"/>
    <property type="molecule type" value="Genomic_DNA"/>
</dbReference>
<dbReference type="PANTHER" id="PTHR43071:SF1">
    <property type="entry name" value="2-AMINO-4-HYDROXY-6-HYDROXYMETHYLDIHYDROPTERIDINE PYROPHOSPHOKINASE"/>
    <property type="match status" value="1"/>
</dbReference>
<evidence type="ECO:0000256" key="3">
    <source>
        <dbReference type="ARBA" id="ARBA00013253"/>
    </source>
</evidence>
<keyword evidence="6" id="KW-0547">Nucleotide-binding</keyword>
<dbReference type="GO" id="GO:0003848">
    <property type="term" value="F:2-amino-4-hydroxy-6-hydroxymethyldihydropteridine diphosphokinase activity"/>
    <property type="evidence" value="ECO:0007669"/>
    <property type="project" value="UniProtKB-EC"/>
</dbReference>
<comment type="similarity">
    <text evidence="2">Belongs to the HPPK family.</text>
</comment>
<reference evidence="14 15" key="1">
    <citation type="submission" date="2018-10" db="EMBL/GenBank/DDBJ databases">
        <title>Characterization and genome analysis of a novel bacterium Sphingobium yanoikuyae SJTF8 capable of degrading PAHs.</title>
        <authorList>
            <person name="Yin C."/>
            <person name="Xiong W."/>
            <person name="Liang R."/>
        </authorList>
    </citation>
    <scope>NUCLEOTIDE SEQUENCE [LARGE SCALE GENOMIC DNA]</scope>
    <source>
        <strain evidence="14 15">SJTF8</strain>
        <plasmid evidence="15">pf1</plasmid>
    </source>
</reference>
<comment type="pathway">
    <text evidence="1">Cofactor biosynthesis; tetrahydrofolate biosynthesis; 2-amino-4-hydroxy-6-hydroxymethyl-7,8-dihydropteridine diphosphate from 7,8-dihydroneopterin triphosphate: step 4/4.</text>
</comment>
<dbReference type="PANTHER" id="PTHR43071">
    <property type="entry name" value="2-AMINO-4-HYDROXY-6-HYDROXYMETHYLDIHYDROPTERIDINE PYROPHOSPHOKINASE"/>
    <property type="match status" value="1"/>
</dbReference>
<gene>
    <name evidence="14" type="primary">folK</name>
    <name evidence="14" type="ORF">EBF16_01695</name>
</gene>